<evidence type="ECO:0000313" key="4">
    <source>
        <dbReference type="Proteomes" id="UP000190162"/>
    </source>
</evidence>
<dbReference type="Pfam" id="PF01075">
    <property type="entry name" value="Glyco_transf_9"/>
    <property type="match status" value="1"/>
</dbReference>
<dbReference type="CDD" id="cd03789">
    <property type="entry name" value="GT9_LPS_heptosyltransferase"/>
    <property type="match status" value="1"/>
</dbReference>
<gene>
    <name evidence="3" type="ORF">SAMN02745132_01738</name>
</gene>
<dbReference type="AlphaFoldDB" id="A0A1T4UH03"/>
<dbReference type="PANTHER" id="PTHR30160">
    <property type="entry name" value="TETRAACYLDISACCHARIDE 4'-KINASE-RELATED"/>
    <property type="match status" value="1"/>
</dbReference>
<dbReference type="GO" id="GO:0005829">
    <property type="term" value="C:cytosol"/>
    <property type="evidence" value="ECO:0007669"/>
    <property type="project" value="TreeGrafter"/>
</dbReference>
<keyword evidence="4" id="KW-1185">Reference proteome</keyword>
<dbReference type="InterPro" id="IPR051199">
    <property type="entry name" value="LPS_LOS_Heptosyltrfase"/>
</dbReference>
<accession>A0A1T4UH03</accession>
<dbReference type="SUPFAM" id="SSF53756">
    <property type="entry name" value="UDP-Glycosyltransferase/glycogen phosphorylase"/>
    <property type="match status" value="1"/>
</dbReference>
<dbReference type="EMBL" id="FUXU01000016">
    <property type="protein sequence ID" value="SKA51984.1"/>
    <property type="molecule type" value="Genomic_DNA"/>
</dbReference>
<dbReference type="GO" id="GO:0008713">
    <property type="term" value="F:ADP-heptose-lipopolysaccharide heptosyltransferase activity"/>
    <property type="evidence" value="ECO:0007669"/>
    <property type="project" value="TreeGrafter"/>
</dbReference>
<dbReference type="Proteomes" id="UP000190162">
    <property type="component" value="Unassembled WGS sequence"/>
</dbReference>
<evidence type="ECO:0000256" key="2">
    <source>
        <dbReference type="ARBA" id="ARBA00022679"/>
    </source>
</evidence>
<dbReference type="Gene3D" id="3.40.50.2000">
    <property type="entry name" value="Glycogen Phosphorylase B"/>
    <property type="match status" value="2"/>
</dbReference>
<sequence length="399" mass="43511">MLPKTCRKWSILTVGYIEKSYPSDIYSSESLVRGLALVSSSGMIGIKNRKRVHRMKKILVIRNDKIGDFMLAWPAFAMLKQSMPEAEITALVPSYTKALAGLCPSIDKVLVDCGKDAGSLGKKALIQTIKAAQFDASICLFSDSYNAKLVWRSSIPFRLAPATKISQFLYNCRVKQRRSQSAKPEFEYNLDLVRVFLEKFATSVSEPCAPYLVFSEDDLSTQKSKLVQALSLRSDLPWLYVHAGSGGSANNLSLAQYADLVSGIVAENAMEVVLTAGPGEEVKAAELQTLLGKKHVSSVVYDKNDGLQDFTRSIACADAFIAGSTGPLHIAATVDVPTVGFFPAKRSATPLRWQPINSEGKHLAFAPPKDKDKDVAADMSKINIDAILPDVNAFLARVV</sequence>
<evidence type="ECO:0000313" key="3">
    <source>
        <dbReference type="EMBL" id="SKA51984.1"/>
    </source>
</evidence>
<dbReference type="PANTHER" id="PTHR30160:SF15">
    <property type="entry name" value="GLYCOSYLTRANSFERASE HI_0523-RELATED"/>
    <property type="match status" value="1"/>
</dbReference>
<organism evidence="3 4">
    <name type="scientific">Enterovibrio nigricans DSM 22720</name>
    <dbReference type="NCBI Taxonomy" id="1121868"/>
    <lineage>
        <taxon>Bacteria</taxon>
        <taxon>Pseudomonadati</taxon>
        <taxon>Pseudomonadota</taxon>
        <taxon>Gammaproteobacteria</taxon>
        <taxon>Vibrionales</taxon>
        <taxon>Vibrionaceae</taxon>
        <taxon>Enterovibrio</taxon>
    </lineage>
</organism>
<dbReference type="InterPro" id="IPR002201">
    <property type="entry name" value="Glyco_trans_9"/>
</dbReference>
<protein>
    <submittedName>
        <fullName evidence="3">ADP-heptose:LPS heptosyltransferase</fullName>
    </submittedName>
</protein>
<dbReference type="GO" id="GO:0009244">
    <property type="term" value="P:lipopolysaccharide core region biosynthetic process"/>
    <property type="evidence" value="ECO:0007669"/>
    <property type="project" value="TreeGrafter"/>
</dbReference>
<evidence type="ECO:0000256" key="1">
    <source>
        <dbReference type="ARBA" id="ARBA00022676"/>
    </source>
</evidence>
<keyword evidence="2 3" id="KW-0808">Transferase</keyword>
<keyword evidence="1" id="KW-0328">Glycosyltransferase</keyword>
<reference evidence="4" key="1">
    <citation type="submission" date="2017-02" db="EMBL/GenBank/DDBJ databases">
        <authorList>
            <person name="Varghese N."/>
            <person name="Submissions S."/>
        </authorList>
    </citation>
    <scope>NUCLEOTIDE SEQUENCE [LARGE SCALE GENOMIC DNA]</scope>
    <source>
        <strain evidence="4">DSM 22720</strain>
    </source>
</reference>
<proteinExistence type="predicted"/>
<name>A0A1T4UH03_9GAMM</name>